<proteinExistence type="inferred from homology"/>
<feature type="domain" description="UspA" evidence="2">
    <location>
        <begin position="1"/>
        <end position="137"/>
    </location>
</feature>
<evidence type="ECO:0000313" key="4">
    <source>
        <dbReference type="Proteomes" id="UP000541109"/>
    </source>
</evidence>
<gene>
    <name evidence="3" type="ORF">H2509_10785</name>
</gene>
<dbReference type="Pfam" id="PF00582">
    <property type="entry name" value="Usp"/>
    <property type="match status" value="1"/>
</dbReference>
<evidence type="ECO:0000259" key="2">
    <source>
        <dbReference type="Pfam" id="PF00582"/>
    </source>
</evidence>
<dbReference type="InterPro" id="IPR006016">
    <property type="entry name" value="UspA"/>
</dbReference>
<dbReference type="Proteomes" id="UP000541109">
    <property type="component" value="Unassembled WGS sequence"/>
</dbReference>
<keyword evidence="4" id="KW-1185">Reference proteome</keyword>
<protein>
    <submittedName>
        <fullName evidence="3">Universal stress protein</fullName>
    </submittedName>
</protein>
<dbReference type="InterPro" id="IPR014729">
    <property type="entry name" value="Rossmann-like_a/b/a_fold"/>
</dbReference>
<dbReference type="CDD" id="cd00293">
    <property type="entry name" value="USP-like"/>
    <property type="match status" value="1"/>
</dbReference>
<evidence type="ECO:0000313" key="3">
    <source>
        <dbReference type="EMBL" id="MBA5777608.1"/>
    </source>
</evidence>
<comment type="similarity">
    <text evidence="1">Belongs to the universal stress protein A family.</text>
</comment>
<accession>A0A839AEZ7</accession>
<dbReference type="EMBL" id="JACFXV010000053">
    <property type="protein sequence ID" value="MBA5777608.1"/>
    <property type="molecule type" value="Genomic_DNA"/>
</dbReference>
<dbReference type="AlphaFoldDB" id="A0A839AEZ7"/>
<dbReference type="InterPro" id="IPR006015">
    <property type="entry name" value="Universal_stress_UspA"/>
</dbReference>
<name>A0A839AEZ7_9HYPH</name>
<evidence type="ECO:0000256" key="1">
    <source>
        <dbReference type="ARBA" id="ARBA00008791"/>
    </source>
</evidence>
<comment type="caution">
    <text evidence="3">The sequence shown here is derived from an EMBL/GenBank/DDBJ whole genome shotgun (WGS) entry which is preliminary data.</text>
</comment>
<sequence length="137" mass="14371">MYKTIMVPVDLAHAEKLEKAIATAADLAKHYNVPVCFVGVTTALPGTIAHSPAEFGAKLEKFAKAEGTKRGIKASSLVKVSHDPSIDLDKTLIEAAAEAEADLAVMASHVPGLPEHIFASNAGYLAAHAPFSVLVVR</sequence>
<reference evidence="3 4" key="1">
    <citation type="submission" date="2020-07" db="EMBL/GenBank/DDBJ databases">
        <title>Stappia sp., F7233, whole genome shotgun sequencing project.</title>
        <authorList>
            <person name="Jiang S."/>
            <person name="Liu Z.W."/>
            <person name="Du Z.J."/>
        </authorList>
    </citation>
    <scope>NUCLEOTIDE SEQUENCE [LARGE SCALE GENOMIC DNA]</scope>
    <source>
        <strain evidence="3 4">F7233</strain>
    </source>
</reference>
<dbReference type="PRINTS" id="PR01438">
    <property type="entry name" value="UNVRSLSTRESS"/>
</dbReference>
<dbReference type="RefSeq" id="WP_182165095.1">
    <property type="nucleotide sequence ID" value="NZ_JACFXV010000053.1"/>
</dbReference>
<dbReference type="Gene3D" id="3.40.50.620">
    <property type="entry name" value="HUPs"/>
    <property type="match status" value="1"/>
</dbReference>
<organism evidence="3 4">
    <name type="scientific">Stappia albiluteola</name>
    <dbReference type="NCBI Taxonomy" id="2758565"/>
    <lineage>
        <taxon>Bacteria</taxon>
        <taxon>Pseudomonadati</taxon>
        <taxon>Pseudomonadota</taxon>
        <taxon>Alphaproteobacteria</taxon>
        <taxon>Hyphomicrobiales</taxon>
        <taxon>Stappiaceae</taxon>
        <taxon>Stappia</taxon>
    </lineage>
</organism>
<dbReference type="SUPFAM" id="SSF52402">
    <property type="entry name" value="Adenine nucleotide alpha hydrolases-like"/>
    <property type="match status" value="1"/>
</dbReference>